<reference evidence="2 3" key="2">
    <citation type="submission" date="2007-04" db="EMBL/GenBank/DDBJ databases">
        <title>Draft genome sequence of Ruminococcus obeum (ATCC 29174).</title>
        <authorList>
            <person name="Sudarsanam P."/>
            <person name="Ley R."/>
            <person name="Guruge J."/>
            <person name="Turnbaugh P.J."/>
            <person name="Mahowald M."/>
            <person name="Liep D."/>
            <person name="Gordon J."/>
        </authorList>
    </citation>
    <scope>NUCLEOTIDE SEQUENCE [LARGE SCALE GENOMIC DNA]</scope>
    <source>
        <strain evidence="2 3">ATCC 29174</strain>
    </source>
</reference>
<dbReference type="eggNOG" id="ENOG5032UC0">
    <property type="taxonomic scope" value="Bacteria"/>
</dbReference>
<dbReference type="EMBL" id="AAVO02000023">
    <property type="protein sequence ID" value="EDM85800.1"/>
    <property type="molecule type" value="Genomic_DNA"/>
</dbReference>
<evidence type="ECO:0000256" key="1">
    <source>
        <dbReference type="SAM" id="Phobius"/>
    </source>
</evidence>
<feature type="transmembrane region" description="Helical" evidence="1">
    <location>
        <begin position="103"/>
        <end position="127"/>
    </location>
</feature>
<comment type="caution">
    <text evidence="2">The sequence shown here is derived from an EMBL/GenBank/DDBJ whole genome shotgun (WGS) entry which is preliminary data.</text>
</comment>
<sequence length="172" mass="20390">MYDYFWYFQEIWFEQVTVYSNNDCEEQDMINEEKVKIMTKLAMYEQGKGRKYLPVSKYYRSDYIGLALIKNFFLVTIGYCLSVAAVAVYFGEYLLENIHKMNLIMLGVYIVIGYLIVLVAYSVLTYIQYSVQYYRAKKSVREYYSQLTELNKIYAREEKKSSGRGNAGGYRK</sequence>
<dbReference type="HOGENOM" id="CLU_127571_0_0_9"/>
<keyword evidence="1" id="KW-0472">Membrane</keyword>
<gene>
    <name evidence="2" type="ORF">RUMOBE_03594</name>
</gene>
<dbReference type="AlphaFoldDB" id="A5ZX42"/>
<evidence type="ECO:0000313" key="3">
    <source>
        <dbReference type="Proteomes" id="UP000006002"/>
    </source>
</evidence>
<keyword evidence="1" id="KW-0812">Transmembrane</keyword>
<keyword evidence="1" id="KW-1133">Transmembrane helix</keyword>
<protein>
    <submittedName>
        <fullName evidence="2">Conserved domain protein</fullName>
    </submittedName>
</protein>
<dbReference type="Proteomes" id="UP000006002">
    <property type="component" value="Unassembled WGS sequence"/>
</dbReference>
<feature type="transmembrane region" description="Helical" evidence="1">
    <location>
        <begin position="67"/>
        <end position="91"/>
    </location>
</feature>
<organism evidence="2 3">
    <name type="scientific">Blautia obeum ATCC 29174</name>
    <dbReference type="NCBI Taxonomy" id="411459"/>
    <lineage>
        <taxon>Bacteria</taxon>
        <taxon>Bacillati</taxon>
        <taxon>Bacillota</taxon>
        <taxon>Clostridia</taxon>
        <taxon>Lachnospirales</taxon>
        <taxon>Lachnospiraceae</taxon>
        <taxon>Blautia</taxon>
    </lineage>
</organism>
<reference evidence="2 3" key="1">
    <citation type="submission" date="2007-03" db="EMBL/GenBank/DDBJ databases">
        <authorList>
            <person name="Fulton L."/>
            <person name="Clifton S."/>
            <person name="Fulton B."/>
            <person name="Xu J."/>
            <person name="Minx P."/>
            <person name="Pepin K.H."/>
            <person name="Johnson M."/>
            <person name="Thiruvilangam P."/>
            <person name="Bhonagiri V."/>
            <person name="Nash W.E."/>
            <person name="Mardis E.R."/>
            <person name="Wilson R.K."/>
        </authorList>
    </citation>
    <scope>NUCLEOTIDE SEQUENCE [LARGE SCALE GENOMIC DNA]</scope>
    <source>
        <strain evidence="2 3">ATCC 29174</strain>
    </source>
</reference>
<accession>A5ZX42</accession>
<evidence type="ECO:0000313" key="2">
    <source>
        <dbReference type="EMBL" id="EDM85800.1"/>
    </source>
</evidence>
<name>A5ZX42_9FIRM</name>
<proteinExistence type="predicted"/>